<comment type="caution">
    <text evidence="1">The sequence shown here is derived from an EMBL/GenBank/DDBJ whole genome shotgun (WGS) entry which is preliminary data.</text>
</comment>
<organism evidence="1 2">
    <name type="scientific">Candidatus Fervidibacter sacchari</name>
    <dbReference type="NCBI Taxonomy" id="1448929"/>
    <lineage>
        <taxon>Bacteria</taxon>
        <taxon>Candidatus Fervidibacterota</taxon>
        <taxon>Candidatus Fervidibacter</taxon>
    </lineage>
</organism>
<gene>
    <name evidence="1" type="ORF">M2350_003456</name>
</gene>
<keyword evidence="2" id="KW-1185">Reference proteome</keyword>
<dbReference type="Proteomes" id="UP001204798">
    <property type="component" value="Unassembled WGS sequence"/>
</dbReference>
<protein>
    <recommendedName>
        <fullName evidence="3">PglZ domain-containing protein</fullName>
    </recommendedName>
</protein>
<reference evidence="1 2" key="1">
    <citation type="submission" date="2022-08" db="EMBL/GenBank/DDBJ databases">
        <title>Bacterial and archaeal communities from various locations to study Microbial Dark Matter (Phase II).</title>
        <authorList>
            <person name="Stepanauskas R."/>
        </authorList>
    </citation>
    <scope>NUCLEOTIDE SEQUENCE [LARGE SCALE GENOMIC DNA]</scope>
    <source>
        <strain evidence="1 2">PD1</strain>
    </source>
</reference>
<evidence type="ECO:0008006" key="3">
    <source>
        <dbReference type="Google" id="ProtNLM"/>
    </source>
</evidence>
<evidence type="ECO:0000313" key="2">
    <source>
        <dbReference type="Proteomes" id="UP001204798"/>
    </source>
</evidence>
<accession>A0ABT2ET36</accession>
<evidence type="ECO:0000313" key="1">
    <source>
        <dbReference type="EMBL" id="MCS3921015.1"/>
    </source>
</evidence>
<name>A0ABT2ET36_9BACT</name>
<dbReference type="InterPro" id="IPR017850">
    <property type="entry name" value="Alkaline_phosphatase_core_sf"/>
</dbReference>
<dbReference type="Gene3D" id="3.40.720.10">
    <property type="entry name" value="Alkaline Phosphatase, subunit A"/>
    <property type="match status" value="1"/>
</dbReference>
<dbReference type="RefSeq" id="WP_018195463.1">
    <property type="nucleotide sequence ID" value="NZ_CP130454.1"/>
</dbReference>
<proteinExistence type="predicted"/>
<dbReference type="EMBL" id="JANUCP010000008">
    <property type="protein sequence ID" value="MCS3921015.1"/>
    <property type="molecule type" value="Genomic_DNA"/>
</dbReference>
<dbReference type="SUPFAM" id="SSF53649">
    <property type="entry name" value="Alkaline phosphatase-like"/>
    <property type="match status" value="1"/>
</dbReference>
<sequence length="362" mass="41125">MRTLGLDELSALLERSPAMVQLRHRLSLVFLPEEVQTFDTVEELIAALDSPNPQPELPAIALSVDDRFIHRLPAVRCDHDPFTSDLNRILLPKIEQVQKMVLCQSQVPDWIVQNAAGDCVILFLVDGLGLSDWKRFGKSELFCEPCFVDGLTVTSQGMKRIVGEPTVAVRLAEKGYERSFGFSYWEREEEQLTDQIFFGVTEGVTKVRSFEEALEALDKLPLENSFVLIVREGLDQLCHRYRDRPDVEATVQQLGDEFLALAQRVQERGISATLFLTADHGILWRHEHNLRLYEAGSANVSPRYYEGLVSGELLWRVTFLGNDYSLLTYPFIRRQLKSTEWGVHGGLSFEESFVPLAKLTVP</sequence>